<evidence type="ECO:0000313" key="8">
    <source>
        <dbReference type="Proteomes" id="UP001335737"/>
    </source>
</evidence>
<dbReference type="InterPro" id="IPR020568">
    <property type="entry name" value="Ribosomal_Su5_D2-typ_SF"/>
</dbReference>
<dbReference type="SUPFAM" id="SSF52540">
    <property type="entry name" value="P-loop containing nucleoside triphosphate hydrolases"/>
    <property type="match status" value="1"/>
</dbReference>
<comment type="caution">
    <text evidence="7">The sequence shown here is derived from an EMBL/GenBank/DDBJ whole genome shotgun (WGS) entry which is preliminary data.</text>
</comment>
<feature type="domain" description="Tr-type G" evidence="6">
    <location>
        <begin position="1"/>
        <end position="235"/>
    </location>
</feature>
<dbReference type="SUPFAM" id="SSF54211">
    <property type="entry name" value="Ribosomal protein S5 domain 2-like"/>
    <property type="match status" value="1"/>
</dbReference>
<keyword evidence="4" id="KW-0342">GTP-binding</keyword>
<dbReference type="Pfam" id="PF03764">
    <property type="entry name" value="EFG_IV"/>
    <property type="match status" value="1"/>
</dbReference>
<dbReference type="PANTHER" id="PTHR43261:SF1">
    <property type="entry name" value="RIBOSOME-RELEASING FACTOR 2, MITOCHONDRIAL"/>
    <property type="match status" value="1"/>
</dbReference>
<organism evidence="7 8">
    <name type="scientific">Virgibacillus tibetensis</name>
    <dbReference type="NCBI Taxonomy" id="3042313"/>
    <lineage>
        <taxon>Bacteria</taxon>
        <taxon>Bacillati</taxon>
        <taxon>Bacillota</taxon>
        <taxon>Bacilli</taxon>
        <taxon>Bacillales</taxon>
        <taxon>Bacillaceae</taxon>
        <taxon>Virgibacillus</taxon>
    </lineage>
</organism>
<comment type="function">
    <text evidence="1">Abolishes the inhibitory effect of tetracyclin on protein synthesis by a non-covalent modification of the ribosomes.</text>
</comment>
<evidence type="ECO:0000256" key="5">
    <source>
        <dbReference type="ARBA" id="ARBA00023251"/>
    </source>
</evidence>
<dbReference type="SUPFAM" id="SSF50447">
    <property type="entry name" value="Translation proteins"/>
    <property type="match status" value="1"/>
</dbReference>
<reference evidence="7 8" key="1">
    <citation type="journal article" date="2024" name="Int. J. Syst. Evol. Microbiol.">
        <title>Virgibacillus tibetensis sp. nov., isolated from salt lake on the Tibetan Plateau of China.</title>
        <authorList>
            <person name="Phurbu D."/>
            <person name="Liu Z.-X."/>
            <person name="Wang R."/>
            <person name="Zheng Y.-Y."/>
            <person name="Liu H.-C."/>
            <person name="Zhou Y.-G."/>
            <person name="Yu Y.-J."/>
            <person name="Li A.-H."/>
        </authorList>
    </citation>
    <scope>NUCLEOTIDE SEQUENCE [LARGE SCALE GENOMIC DNA]</scope>
    <source>
        <strain evidence="7 8">C22-A2</strain>
    </source>
</reference>
<dbReference type="InterPro" id="IPR000795">
    <property type="entry name" value="T_Tr_GTP-bd_dom"/>
</dbReference>
<keyword evidence="5" id="KW-0046">Antibiotic resistance</keyword>
<dbReference type="InterPro" id="IPR005517">
    <property type="entry name" value="Transl_elong_EFG/EF2_IV"/>
</dbReference>
<dbReference type="Proteomes" id="UP001335737">
    <property type="component" value="Unassembled WGS sequence"/>
</dbReference>
<dbReference type="Pfam" id="PF00009">
    <property type="entry name" value="GTP_EFTU"/>
    <property type="match status" value="1"/>
</dbReference>
<keyword evidence="8" id="KW-1185">Reference proteome</keyword>
<dbReference type="RefSeq" id="WP_327609485.1">
    <property type="nucleotide sequence ID" value="NZ_JARZFX010000024.1"/>
</dbReference>
<evidence type="ECO:0000256" key="4">
    <source>
        <dbReference type="ARBA" id="ARBA00023134"/>
    </source>
</evidence>
<dbReference type="Gene3D" id="2.40.30.10">
    <property type="entry name" value="Translation factors"/>
    <property type="match status" value="1"/>
</dbReference>
<dbReference type="SUPFAM" id="SSF54980">
    <property type="entry name" value="EF-G C-terminal domain-like"/>
    <property type="match status" value="2"/>
</dbReference>
<accession>A0ABU6KKY8</accession>
<evidence type="ECO:0000313" key="7">
    <source>
        <dbReference type="EMBL" id="MEC5425952.1"/>
    </source>
</evidence>
<dbReference type="Gene3D" id="3.30.70.870">
    <property type="entry name" value="Elongation Factor G (Translational Gtpase), domain 3"/>
    <property type="match status" value="1"/>
</dbReference>
<dbReference type="CDD" id="cd03711">
    <property type="entry name" value="Tet_C"/>
    <property type="match status" value="1"/>
</dbReference>
<evidence type="ECO:0000256" key="3">
    <source>
        <dbReference type="ARBA" id="ARBA00022917"/>
    </source>
</evidence>
<dbReference type="InterPro" id="IPR053905">
    <property type="entry name" value="EF-G-like_DII"/>
</dbReference>
<dbReference type="InterPro" id="IPR005225">
    <property type="entry name" value="Small_GTP-bd"/>
</dbReference>
<dbReference type="Pfam" id="PF00679">
    <property type="entry name" value="EFG_C"/>
    <property type="match status" value="1"/>
</dbReference>
<sequence>MNKTIGILAHVDAGKTTFSEQLLYHSNSIKKRGRVDHRDAFLDSHNIEKSRGITVFADQATFTCNESTYYLVDTPGHVDFSAEMERAIQVMDYAVVIISAVEGIEGHTETVWQLLKKHNVPTFFFINKMDREGADSDSVIAEIRSSLTEDVFDLSLFTSTGEMKEDLIEFIAERDEALLERYMTIGYDRELWLHKLKKLIQENAVFPASKGSALKDIGIVEFLGKLDQLTEVTYTETGDFAGRVYKIRYDDKGNRVTFMKTLRGTLSVRDMLTYKGGEDRITEKVTQLRVYNGSNFKLVDQVKAGELFAVVGLSKAAAGDGAGELKEKALYEMIPALRSKVVLDSSVSVKEALHCFTLLDAEDPSLQVEWDEHFQEIYIHVMGVIQLEIVTQLITDRFKFTVSFEEPAILYKETITTVVNGYGHFEPLKHYAEVHLKIEPDERNSGIHFENCCHADDLTVGHQNLIRHHLFERDHHGILTGSALTDVKITLLSGRAHHMHTSGGDFREAAYRALRQGLEKTENILLEPFYDFKIKVEQDLVGRIISDVQQAHGSFDPPEVVGEKVVVTGSVPVATFMNYSASFVSFTHGKGALNLRYGGYGHCHNEDEVIRQIDYDKEADPEYTSSSVFCANGKGYTVSWDEADKKMHAL</sequence>
<dbReference type="InterPro" id="IPR009000">
    <property type="entry name" value="Transl_B-barrel_sf"/>
</dbReference>
<dbReference type="PRINTS" id="PR01037">
    <property type="entry name" value="TCRTETOQM"/>
</dbReference>
<dbReference type="InterPro" id="IPR014721">
    <property type="entry name" value="Ribsml_uS5_D2-typ_fold_subgr"/>
</dbReference>
<dbReference type="NCBIfam" id="TIGR00231">
    <property type="entry name" value="small_GTP"/>
    <property type="match status" value="1"/>
</dbReference>
<dbReference type="PANTHER" id="PTHR43261">
    <property type="entry name" value="TRANSLATION ELONGATION FACTOR G-RELATED"/>
    <property type="match status" value="1"/>
</dbReference>
<evidence type="ECO:0000259" key="6">
    <source>
        <dbReference type="PROSITE" id="PS51722"/>
    </source>
</evidence>
<keyword evidence="3" id="KW-0648">Protein biosynthesis</keyword>
<name>A0ABU6KKY8_9BACI</name>
<dbReference type="PRINTS" id="PR00315">
    <property type="entry name" value="ELONGATNFCT"/>
</dbReference>
<proteinExistence type="predicted"/>
<dbReference type="InterPro" id="IPR027417">
    <property type="entry name" value="P-loop_NTPase"/>
</dbReference>
<gene>
    <name evidence="7" type="ORF">QGM71_21095</name>
</gene>
<dbReference type="Pfam" id="PF22042">
    <property type="entry name" value="EF-G_D2"/>
    <property type="match status" value="1"/>
</dbReference>
<dbReference type="Gene3D" id="3.30.70.240">
    <property type="match status" value="1"/>
</dbReference>
<dbReference type="InterPro" id="IPR035647">
    <property type="entry name" value="EFG_III/V"/>
</dbReference>
<protein>
    <submittedName>
        <fullName evidence="7">TetM/TetW/TetO/TetS family tetracycline resistance ribosomal protection protein</fullName>
    </submittedName>
</protein>
<dbReference type="Gene3D" id="3.30.230.10">
    <property type="match status" value="1"/>
</dbReference>
<evidence type="ECO:0000256" key="1">
    <source>
        <dbReference type="ARBA" id="ARBA00003987"/>
    </source>
</evidence>
<dbReference type="EMBL" id="JARZFX010000024">
    <property type="protein sequence ID" value="MEC5425952.1"/>
    <property type="molecule type" value="Genomic_DNA"/>
</dbReference>
<dbReference type="SMART" id="SM00838">
    <property type="entry name" value="EFG_C"/>
    <property type="match status" value="1"/>
</dbReference>
<keyword evidence="2" id="KW-0547">Nucleotide-binding</keyword>
<dbReference type="InterPro" id="IPR035650">
    <property type="entry name" value="Tet_C"/>
</dbReference>
<dbReference type="Gene3D" id="3.40.50.300">
    <property type="entry name" value="P-loop containing nucleotide triphosphate hydrolases"/>
    <property type="match status" value="1"/>
</dbReference>
<dbReference type="InterPro" id="IPR000640">
    <property type="entry name" value="EFG_V-like"/>
</dbReference>
<evidence type="ECO:0000256" key="2">
    <source>
        <dbReference type="ARBA" id="ARBA00022741"/>
    </source>
</evidence>
<dbReference type="SMART" id="SM00889">
    <property type="entry name" value="EFG_IV"/>
    <property type="match status" value="1"/>
</dbReference>
<dbReference type="PROSITE" id="PS51722">
    <property type="entry name" value="G_TR_2"/>
    <property type="match status" value="1"/>
</dbReference>